<reference evidence="1 2" key="1">
    <citation type="submission" date="2019-07" db="EMBL/GenBank/DDBJ databases">
        <title>Draft genome sequences of 15 bacterial species constituting the stable defined intestinal microbiota of the GM15 gnotobiotic mouse model.</title>
        <authorList>
            <person name="Elie C."/>
            <person name="Mathieu A."/>
            <person name="Saliou A."/>
            <person name="Darnaud M."/>
            <person name="Leulier F."/>
            <person name="Tamellini A."/>
        </authorList>
    </citation>
    <scope>NUCLEOTIDE SEQUENCE [LARGE SCALE GENOMIC DNA]</scope>
    <source>
        <strain evidence="2">ASF 502</strain>
    </source>
</reference>
<evidence type="ECO:0000313" key="1">
    <source>
        <dbReference type="EMBL" id="NDO70398.1"/>
    </source>
</evidence>
<gene>
    <name evidence="1" type="ORF">FMM80_17815</name>
</gene>
<comment type="caution">
    <text evidence="1">The sequence shown here is derived from an EMBL/GenBank/DDBJ whole genome shotgun (WGS) entry which is preliminary data.</text>
</comment>
<sequence>MEYWYSRKRGVIISDHKYTFMSPRFKCGCGRTMTMRPYFIAERKQYSVFSIQEIINADASGDSTVSAAYGSSMVDGFRKWAVALVEGLAPDATAPNRRDERSVICALFQRDGSCWLTSFLQNKSNSSPFSMAPCPGG</sequence>
<dbReference type="AlphaFoldDB" id="A0A9X5CBS6"/>
<dbReference type="EMBL" id="VIRB01000107">
    <property type="protein sequence ID" value="NDO70398.1"/>
    <property type="molecule type" value="Genomic_DNA"/>
</dbReference>
<evidence type="ECO:0000313" key="2">
    <source>
        <dbReference type="Proteomes" id="UP000474104"/>
    </source>
</evidence>
<organism evidence="1 2">
    <name type="scientific">Schaedlerella arabinosiphila</name>
    <dbReference type="NCBI Taxonomy" id="2044587"/>
    <lineage>
        <taxon>Bacteria</taxon>
        <taxon>Bacillati</taxon>
        <taxon>Bacillota</taxon>
        <taxon>Clostridia</taxon>
        <taxon>Lachnospirales</taxon>
        <taxon>Lachnospiraceae</taxon>
        <taxon>Schaedlerella</taxon>
    </lineage>
</organism>
<proteinExistence type="predicted"/>
<name>A0A9X5CBS6_9FIRM</name>
<protein>
    <submittedName>
        <fullName evidence="1">Uncharacterized protein</fullName>
    </submittedName>
</protein>
<dbReference type="Proteomes" id="UP000474104">
    <property type="component" value="Unassembled WGS sequence"/>
</dbReference>
<accession>A0A9X5CBS6</accession>